<keyword evidence="7 15" id="KW-0274">FAD</keyword>
<keyword evidence="10 15" id="KW-0560">Oxidoreductase</keyword>
<evidence type="ECO:0000256" key="14">
    <source>
        <dbReference type="ARBA" id="ARBA00023136"/>
    </source>
</evidence>
<dbReference type="GO" id="GO:0046872">
    <property type="term" value="F:metal ion binding"/>
    <property type="evidence" value="ECO:0007669"/>
    <property type="project" value="UniProtKB-KW"/>
</dbReference>
<dbReference type="SUPFAM" id="SSF54862">
    <property type="entry name" value="4Fe-4S ferredoxins"/>
    <property type="match status" value="1"/>
</dbReference>
<keyword evidence="9 15" id="KW-0249">Electron transport</keyword>
<feature type="domain" description="4Fe-4S ferredoxin-type" evidence="16">
    <location>
        <begin position="515"/>
        <end position="544"/>
    </location>
</feature>
<dbReference type="RefSeq" id="WP_103201108.1">
    <property type="nucleotide sequence ID" value="NZ_JASMUA010000008.1"/>
</dbReference>
<evidence type="ECO:0000256" key="12">
    <source>
        <dbReference type="ARBA" id="ARBA00023014"/>
    </source>
</evidence>
<sequence length="555" mass="60654">MERECMEFDVVIVGAGPAGLSAACRLAQLAQASNQSLSICVLEKGSEVGAHILSGALFETRALAELFPDWQDHGAPVDTPITQDRLLYLTTEHNHIEVPAFLVPKSLHNSSDNYVISLGNLCRWLAKQAEALGVEVFAGFPAKEVVINESDIVTGVITTDMGLDKQSQPKAGFEAGIELKARFTVFAEGARGHLGKQLIEHFALDQGKPPQHYALGIKEIWQLPQENPAYQAGHVTHFAGWPLSDTDSQGGGFLYHMDNHQVCVGLITDLNYSNPYLSPFEEFQRMKHHPAIASLLQGAERVAYGARAITKGGLHSLPKQQFAGGLLIGCDAGTLNSGKIKGCHTAMKSGMLAAEAIFKAWQSPEQDVEANYQSEFEQSWLFDELAQTKNFSAALHRYGPLVGGALNTFEQNLWYPLTGQAPNWRIVDDRADHLCLDECAVITPIAYPKADGVLSFDKPSSLYLSATQHEENQPCHLMVNDLDTALKRHLNLYDEPAQRYCPAGVYEVIEGESGPYLQINAANCLHCKTCDIKDPSGNITWTPPEGGGGPNYQNM</sequence>
<keyword evidence="5 15" id="KW-0285">Flavoprotein</keyword>
<evidence type="ECO:0000256" key="6">
    <source>
        <dbReference type="ARBA" id="ARBA00022723"/>
    </source>
</evidence>
<dbReference type="PROSITE" id="PS51257">
    <property type="entry name" value="PROKAR_LIPOPROTEIN"/>
    <property type="match status" value="1"/>
</dbReference>
<keyword evidence="11 15" id="KW-0408">Iron</keyword>
<dbReference type="Proteomes" id="UP000237466">
    <property type="component" value="Unassembled WGS sequence"/>
</dbReference>
<reference evidence="17 18" key="1">
    <citation type="journal article" date="2018" name="Front. Microbiol.">
        <title>Phylogeny of Vibrio vulnificus from the Analysis of the Core-Genome: Implications for Intra-Species Taxonomy.</title>
        <authorList>
            <person name="Roig F.J."/>
            <person name="Gonzalez-Candelas F."/>
            <person name="Sanjuan E."/>
            <person name="Fouz B."/>
            <person name="Feil E.J."/>
            <person name="Llorens C."/>
            <person name="Baker-Austin C."/>
            <person name="Oliver J.D."/>
            <person name="Danin-Poleg Y."/>
            <person name="Gibas C.J."/>
            <person name="Kashi Y."/>
            <person name="Gulig P.A."/>
            <person name="Morrison S.S."/>
            <person name="Amaro C."/>
        </authorList>
    </citation>
    <scope>NUCLEOTIDE SEQUENCE [LARGE SCALE GENOMIC DNA]</scope>
    <source>
        <strain evidence="17 18">CECT4608</strain>
    </source>
</reference>
<evidence type="ECO:0000256" key="11">
    <source>
        <dbReference type="ARBA" id="ARBA00023004"/>
    </source>
</evidence>
<comment type="caution">
    <text evidence="17">The sequence shown here is derived from an EMBL/GenBank/DDBJ whole genome shotgun (WGS) entry which is preliminary data.</text>
</comment>
<evidence type="ECO:0000313" key="18">
    <source>
        <dbReference type="Proteomes" id="UP000237466"/>
    </source>
</evidence>
<dbReference type="PRINTS" id="PR00420">
    <property type="entry name" value="RNGMNOXGNASE"/>
</dbReference>
<dbReference type="Pfam" id="PF05187">
    <property type="entry name" value="Fer4_ETF_QO"/>
    <property type="match status" value="1"/>
</dbReference>
<evidence type="ECO:0000256" key="2">
    <source>
        <dbReference type="ARBA" id="ARBA00002819"/>
    </source>
</evidence>
<dbReference type="PROSITE" id="PS51379">
    <property type="entry name" value="4FE4S_FER_2"/>
    <property type="match status" value="1"/>
</dbReference>
<dbReference type="GO" id="GO:0016020">
    <property type="term" value="C:membrane"/>
    <property type="evidence" value="ECO:0007669"/>
    <property type="project" value="UniProtKB-SubCell"/>
</dbReference>
<dbReference type="FunFam" id="3.30.70.20:FF:000015">
    <property type="entry name" value="Electron transfer flavoprotein-ubiquinone oxidoreductase"/>
    <property type="match status" value="1"/>
</dbReference>
<gene>
    <name evidence="17" type="ORF">CRN52_21015</name>
</gene>
<keyword evidence="12 15" id="KW-0411">Iron-sulfur</keyword>
<proteinExistence type="predicted"/>
<dbReference type="Pfam" id="PF21162">
    <property type="entry name" value="ETFQO_UQ-bd"/>
    <property type="match status" value="1"/>
</dbReference>
<evidence type="ECO:0000256" key="7">
    <source>
        <dbReference type="ARBA" id="ARBA00022827"/>
    </source>
</evidence>
<dbReference type="InterPro" id="IPR040156">
    <property type="entry name" value="ETF-QO"/>
</dbReference>
<dbReference type="PANTHER" id="PTHR10617:SF107">
    <property type="entry name" value="ELECTRON TRANSFER FLAVOPROTEIN-UBIQUINONE OXIDOREDUCTASE, MITOCHONDRIAL"/>
    <property type="match status" value="1"/>
</dbReference>
<keyword evidence="14" id="KW-0472">Membrane</keyword>
<comment type="catalytic activity">
    <reaction evidence="15">
        <text>a ubiquinone + reduced [electron-transfer flavoprotein] = a ubiquinol + oxidized [electron-transfer flavoprotein] + H(+)</text>
        <dbReference type="Rhea" id="RHEA:24052"/>
        <dbReference type="Rhea" id="RHEA-COMP:9565"/>
        <dbReference type="Rhea" id="RHEA-COMP:9566"/>
        <dbReference type="Rhea" id="RHEA-COMP:10685"/>
        <dbReference type="Rhea" id="RHEA-COMP:10686"/>
        <dbReference type="ChEBI" id="CHEBI:15378"/>
        <dbReference type="ChEBI" id="CHEBI:16389"/>
        <dbReference type="ChEBI" id="CHEBI:17976"/>
        <dbReference type="ChEBI" id="CHEBI:57692"/>
        <dbReference type="ChEBI" id="CHEBI:58307"/>
        <dbReference type="EC" id="1.5.5.1"/>
    </reaction>
</comment>
<evidence type="ECO:0000256" key="9">
    <source>
        <dbReference type="ARBA" id="ARBA00022982"/>
    </source>
</evidence>
<comment type="cofactor">
    <cofactor evidence="15">
        <name>[4Fe-4S] cluster</name>
        <dbReference type="ChEBI" id="CHEBI:49883"/>
    </cofactor>
    <text evidence="15">Binds 1 [4Fe-4S] cluster.</text>
</comment>
<dbReference type="EMBL" id="PDGH01000134">
    <property type="protein sequence ID" value="POB43296.1"/>
    <property type="molecule type" value="Genomic_DNA"/>
</dbReference>
<comment type="subcellular location">
    <subcellularLocation>
        <location evidence="3">Membrane</location>
    </subcellularLocation>
</comment>
<dbReference type="InterPro" id="IPR017896">
    <property type="entry name" value="4Fe4S_Fe-S-bd"/>
</dbReference>
<organism evidence="17 18">
    <name type="scientific">Vibrio vulnificus</name>
    <dbReference type="NCBI Taxonomy" id="672"/>
    <lineage>
        <taxon>Bacteria</taxon>
        <taxon>Pseudomonadati</taxon>
        <taxon>Pseudomonadota</taxon>
        <taxon>Gammaproteobacteria</taxon>
        <taxon>Vibrionales</taxon>
        <taxon>Vibrionaceae</taxon>
        <taxon>Vibrio</taxon>
    </lineage>
</organism>
<keyword evidence="6 15" id="KW-0479">Metal-binding</keyword>
<keyword evidence="8" id="KW-0809">Transit peptide</keyword>
<dbReference type="InterPro" id="IPR049398">
    <property type="entry name" value="ETF-QO/FixC_UQ-bd"/>
</dbReference>
<keyword evidence="4 15" id="KW-0813">Transport</keyword>
<dbReference type="InterPro" id="IPR036188">
    <property type="entry name" value="FAD/NAD-bd_sf"/>
</dbReference>
<dbReference type="Pfam" id="PF13450">
    <property type="entry name" value="NAD_binding_8"/>
    <property type="match status" value="1"/>
</dbReference>
<name>A0A2S3QXM3_VIBVL</name>
<dbReference type="AlphaFoldDB" id="A0A2S3QXM3"/>
<evidence type="ECO:0000256" key="5">
    <source>
        <dbReference type="ARBA" id="ARBA00022630"/>
    </source>
</evidence>
<evidence type="ECO:0000256" key="13">
    <source>
        <dbReference type="ARBA" id="ARBA00023075"/>
    </source>
</evidence>
<dbReference type="InterPro" id="IPR007859">
    <property type="entry name" value="ETF-QO/FixX_C"/>
</dbReference>
<evidence type="ECO:0000256" key="1">
    <source>
        <dbReference type="ARBA" id="ARBA00001974"/>
    </source>
</evidence>
<evidence type="ECO:0000256" key="15">
    <source>
        <dbReference type="RuleBase" id="RU366068"/>
    </source>
</evidence>
<evidence type="ECO:0000259" key="16">
    <source>
        <dbReference type="PROSITE" id="PS51379"/>
    </source>
</evidence>
<dbReference type="Gene3D" id="3.50.50.60">
    <property type="entry name" value="FAD/NAD(P)-binding domain"/>
    <property type="match status" value="1"/>
</dbReference>
<evidence type="ECO:0000313" key="17">
    <source>
        <dbReference type="EMBL" id="POB43296.1"/>
    </source>
</evidence>
<comment type="function">
    <text evidence="2 15">Accepts electrons from ETF and reduces ubiquinone.</text>
</comment>
<evidence type="ECO:0000256" key="3">
    <source>
        <dbReference type="ARBA" id="ARBA00004370"/>
    </source>
</evidence>
<evidence type="ECO:0000256" key="4">
    <source>
        <dbReference type="ARBA" id="ARBA00022448"/>
    </source>
</evidence>
<dbReference type="SUPFAM" id="SSF51905">
    <property type="entry name" value="FAD/NAD(P)-binding domain"/>
    <property type="match status" value="1"/>
</dbReference>
<dbReference type="EC" id="1.5.5.1" evidence="15"/>
<dbReference type="Gene3D" id="3.30.9.90">
    <property type="match status" value="1"/>
</dbReference>
<protein>
    <recommendedName>
        <fullName evidence="15">Electron transfer flavoprotein-ubiquinone oxidoreductase</fullName>
        <shortName evidence="15">ETF-QO</shortName>
        <ecNumber evidence="15">1.5.5.1</ecNumber>
    </recommendedName>
</protein>
<dbReference type="GO" id="GO:0051539">
    <property type="term" value="F:4 iron, 4 sulfur cluster binding"/>
    <property type="evidence" value="ECO:0007669"/>
    <property type="project" value="UniProtKB-UniRule"/>
</dbReference>
<evidence type="ECO:0000256" key="8">
    <source>
        <dbReference type="ARBA" id="ARBA00022946"/>
    </source>
</evidence>
<keyword evidence="13 15" id="KW-0830">Ubiquinone</keyword>
<dbReference type="PANTHER" id="PTHR10617">
    <property type="entry name" value="ELECTRON TRANSFER FLAVOPROTEIN-UBIQUINONE OXIDOREDUCTASE"/>
    <property type="match status" value="1"/>
</dbReference>
<accession>A0A2S3QXM3</accession>
<dbReference type="Gene3D" id="3.30.70.20">
    <property type="match status" value="1"/>
</dbReference>
<comment type="cofactor">
    <cofactor evidence="1 15">
        <name>FAD</name>
        <dbReference type="ChEBI" id="CHEBI:57692"/>
    </cofactor>
</comment>
<dbReference type="SUPFAM" id="SSF54373">
    <property type="entry name" value="FAD-linked reductases, C-terminal domain"/>
    <property type="match status" value="1"/>
</dbReference>
<dbReference type="GO" id="GO:0004174">
    <property type="term" value="F:electron-transferring-flavoprotein dehydrogenase activity"/>
    <property type="evidence" value="ECO:0007669"/>
    <property type="project" value="UniProtKB-UniRule"/>
</dbReference>
<evidence type="ECO:0000256" key="10">
    <source>
        <dbReference type="ARBA" id="ARBA00023002"/>
    </source>
</evidence>